<evidence type="ECO:0000259" key="8">
    <source>
        <dbReference type="Pfam" id="PF02747"/>
    </source>
</evidence>
<dbReference type="Gene3D" id="3.70.10.10">
    <property type="match status" value="1"/>
</dbReference>
<dbReference type="GO" id="GO:0006275">
    <property type="term" value="P:regulation of DNA replication"/>
    <property type="evidence" value="ECO:0007669"/>
    <property type="project" value="UniProtKB-UniRule"/>
</dbReference>
<dbReference type="Pfam" id="PF02747">
    <property type="entry name" value="PCNA_C"/>
    <property type="match status" value="1"/>
</dbReference>
<evidence type="ECO:0000256" key="6">
    <source>
        <dbReference type="RuleBase" id="RU003673"/>
    </source>
</evidence>
<dbReference type="PANTHER" id="PTHR11352">
    <property type="entry name" value="PROLIFERATING CELL NUCLEAR ANTIGEN"/>
    <property type="match status" value="1"/>
</dbReference>
<gene>
    <name evidence="4" type="primary">pcn</name>
    <name evidence="9" type="ORF">EF806_02640</name>
</gene>
<name>A0A520KSQ6_METT2</name>
<evidence type="ECO:0000313" key="10">
    <source>
        <dbReference type="Proteomes" id="UP000317158"/>
    </source>
</evidence>
<dbReference type="PANTHER" id="PTHR11352:SF0">
    <property type="entry name" value="PROLIFERATING CELL NUCLEAR ANTIGEN"/>
    <property type="match status" value="1"/>
</dbReference>
<evidence type="ECO:0000256" key="5">
    <source>
        <dbReference type="RuleBase" id="RU003671"/>
    </source>
</evidence>
<dbReference type="CDD" id="cd00577">
    <property type="entry name" value="PCNA"/>
    <property type="match status" value="1"/>
</dbReference>
<dbReference type="PROSITE" id="PS01251">
    <property type="entry name" value="PCNA_1"/>
    <property type="match status" value="1"/>
</dbReference>
<evidence type="ECO:0000259" key="7">
    <source>
        <dbReference type="Pfam" id="PF00705"/>
    </source>
</evidence>
<protein>
    <recommendedName>
        <fullName evidence="4">DNA polymerase sliding clamp</fullName>
    </recommendedName>
    <alternativeName>
        <fullName evidence="4">Proliferating cell nuclear antigen homolog</fullName>
        <shortName evidence="4">PCNA</shortName>
    </alternativeName>
</protein>
<dbReference type="NCBIfam" id="NF002222">
    <property type="entry name" value="PRK01115.1-5"/>
    <property type="match status" value="1"/>
</dbReference>
<evidence type="ECO:0000256" key="3">
    <source>
        <dbReference type="ARBA" id="ARBA00023125"/>
    </source>
</evidence>
<comment type="subunit">
    <text evidence="4">Homotrimer. The subunits circularize to form a toroid; DNA passes through its center. Replication factor C (RFC) is required to load the toroid on the DNA.</text>
</comment>
<dbReference type="AlphaFoldDB" id="A0A520KSQ6"/>
<dbReference type="SUPFAM" id="SSF55979">
    <property type="entry name" value="DNA clamp"/>
    <property type="match status" value="2"/>
</dbReference>
<evidence type="ECO:0000313" key="9">
    <source>
        <dbReference type="EMBL" id="RZN64958.1"/>
    </source>
</evidence>
<dbReference type="EMBL" id="RXIF01000004">
    <property type="protein sequence ID" value="RZN64958.1"/>
    <property type="molecule type" value="Genomic_DNA"/>
</dbReference>
<comment type="function">
    <text evidence="4">Sliding clamp subunit that acts as a moving platform for DNA processing. Responsible for tethering the catalytic subunit of DNA polymerase and other proteins to DNA during high-speed replication.</text>
</comment>
<evidence type="ECO:0000256" key="4">
    <source>
        <dbReference type="HAMAP-Rule" id="MF_00317"/>
    </source>
</evidence>
<dbReference type="Proteomes" id="UP000317158">
    <property type="component" value="Unassembled WGS sequence"/>
</dbReference>
<organism evidence="9 10">
    <name type="scientific">Methanoliparum thermophilum</name>
    <dbReference type="NCBI Taxonomy" id="2491083"/>
    <lineage>
        <taxon>Archaea</taxon>
        <taxon>Methanobacteriati</taxon>
        <taxon>Methanobacteriota</taxon>
        <taxon>Candidatus Methanoliparia</taxon>
        <taxon>Candidatus Methanoliparales</taxon>
        <taxon>Candidatus Methanoliparaceae</taxon>
        <taxon>Candidatus Methanoliparum</taxon>
    </lineage>
</organism>
<keyword evidence="3 4" id="KW-0238">DNA-binding</keyword>
<feature type="domain" description="Proliferating cell nuclear antigen PCNA C-terminal" evidence="8">
    <location>
        <begin position="134"/>
        <end position="243"/>
    </location>
</feature>
<proteinExistence type="inferred from homology"/>
<dbReference type="GO" id="GO:0030337">
    <property type="term" value="F:DNA polymerase processivity factor activity"/>
    <property type="evidence" value="ECO:0007669"/>
    <property type="project" value="UniProtKB-UniRule"/>
</dbReference>
<accession>A0A520KSQ6</accession>
<evidence type="ECO:0000256" key="2">
    <source>
        <dbReference type="ARBA" id="ARBA00022705"/>
    </source>
</evidence>
<comment type="similarity">
    <text evidence="1 4 5">Belongs to the PCNA family.</text>
</comment>
<comment type="function">
    <text evidence="6">Sliding clamp subunit. Responsible for tethering the catalytic subunit of DNA polymerase to DNA during high-speed replication.</text>
</comment>
<dbReference type="InterPro" id="IPR046938">
    <property type="entry name" value="DNA_clamp_sf"/>
</dbReference>
<dbReference type="InterPro" id="IPR022649">
    <property type="entry name" value="Pr_cel_nuc_antig_C"/>
</dbReference>
<feature type="domain" description="Proliferating cell nuclear antigen PCNA N-terminal" evidence="7">
    <location>
        <begin position="5"/>
        <end position="100"/>
    </location>
</feature>
<evidence type="ECO:0000256" key="1">
    <source>
        <dbReference type="ARBA" id="ARBA00010462"/>
    </source>
</evidence>
<sequence length="249" mass="27932">MFKALINGDVIKNALMGVSILSNDVKMNFNDEGIYIKAVDDANVCMVSLNLKKDDFDYFDASSSSIGLNIKTAYDLLKDAKKGEPIEIELLEKDSKIKFSMGNLSYSLVLLNIDAIKKEPKTPKIDLPVEAVINGEDFKKAVKAAEKISDYIIFNADNEGLKISSKGNMRDMFLSIPKEELMKYSIKEGNSVRSMFSLEYVSEIAKVFTNQEDVELHIGNDFPILMKSNIAKHEGFIEYLLAPRVEEGY</sequence>
<dbReference type="Pfam" id="PF00705">
    <property type="entry name" value="PCNA_N"/>
    <property type="match status" value="1"/>
</dbReference>
<dbReference type="HAMAP" id="MF_00317">
    <property type="entry name" value="DNApol_clamp_arch"/>
    <property type="match status" value="1"/>
</dbReference>
<dbReference type="InterPro" id="IPR022659">
    <property type="entry name" value="Pr_cel_nuc_antig_CS"/>
</dbReference>
<dbReference type="InterPro" id="IPR000730">
    <property type="entry name" value="Pr_cel_nuc_antig"/>
</dbReference>
<comment type="caution">
    <text evidence="9">The sequence shown here is derived from an EMBL/GenBank/DDBJ whole genome shotgun (WGS) entry which is preliminary data.</text>
</comment>
<dbReference type="GO" id="GO:0003677">
    <property type="term" value="F:DNA binding"/>
    <property type="evidence" value="ECO:0007669"/>
    <property type="project" value="UniProtKB-UniRule"/>
</dbReference>
<dbReference type="InterPro" id="IPR022648">
    <property type="entry name" value="Pr_cel_nuc_antig_N"/>
</dbReference>
<keyword evidence="2 4" id="KW-0235">DNA replication</keyword>
<dbReference type="PRINTS" id="PR00339">
    <property type="entry name" value="PCNACYCLIN"/>
</dbReference>
<dbReference type="GO" id="GO:0006272">
    <property type="term" value="P:leading strand elongation"/>
    <property type="evidence" value="ECO:0007669"/>
    <property type="project" value="TreeGrafter"/>
</dbReference>
<reference evidence="9 10" key="1">
    <citation type="journal article" date="2019" name="Nat. Microbiol.">
        <title>Wide diversity of methane and short-chain alkane metabolisms in uncultured archaea.</title>
        <authorList>
            <person name="Borrel G."/>
            <person name="Adam P.S."/>
            <person name="McKay L.J."/>
            <person name="Chen L.X."/>
            <person name="Sierra-Garcia I.N."/>
            <person name="Sieber C.M."/>
            <person name="Letourneur Q."/>
            <person name="Ghozlane A."/>
            <person name="Andersen G.L."/>
            <person name="Li W.J."/>
            <person name="Hallam S.J."/>
            <person name="Muyzer G."/>
            <person name="de Oliveira V.M."/>
            <person name="Inskeep W.P."/>
            <person name="Banfield J.F."/>
            <person name="Gribaldo S."/>
        </authorList>
    </citation>
    <scope>NUCLEOTIDE SEQUENCE [LARGE SCALE GENOMIC DNA]</scope>
    <source>
        <strain evidence="9">NM1a</strain>
    </source>
</reference>